<evidence type="ECO:0000256" key="8">
    <source>
        <dbReference type="ARBA" id="ARBA00022989"/>
    </source>
</evidence>
<keyword evidence="10 11" id="KW-0472">Membrane</keyword>
<comment type="function">
    <text evidence="11">Part of the high-affinity ATP-driven potassium transport (or Kdp) system, which catalyzes the hydrolysis of ATP coupled with the electrogenic transport of potassium into the cytoplasm. This subunit acts as a catalytic chaperone that increases the ATP-binding affinity of the ATP-hydrolyzing subunit KdpB by the formation of a transient KdpB/KdpC/ATP ternary complex.</text>
</comment>
<evidence type="ECO:0000256" key="11">
    <source>
        <dbReference type="HAMAP-Rule" id="MF_00276"/>
    </source>
</evidence>
<dbReference type="AlphaFoldDB" id="A0A1I5YKP0"/>
<evidence type="ECO:0000256" key="2">
    <source>
        <dbReference type="ARBA" id="ARBA00022475"/>
    </source>
</evidence>
<keyword evidence="13" id="KW-1185">Reference proteome</keyword>
<keyword evidence="4 11" id="KW-0812">Transmembrane</keyword>
<dbReference type="NCBIfam" id="TIGR00681">
    <property type="entry name" value="kdpC"/>
    <property type="match status" value="1"/>
</dbReference>
<dbReference type="EMBL" id="FOXK01000014">
    <property type="protein sequence ID" value="SFQ44695.1"/>
    <property type="molecule type" value="Genomic_DNA"/>
</dbReference>
<keyword evidence="9 11" id="KW-0406">Ion transport</keyword>
<dbReference type="PANTHER" id="PTHR30042">
    <property type="entry name" value="POTASSIUM-TRANSPORTING ATPASE C CHAIN"/>
    <property type="match status" value="1"/>
</dbReference>
<keyword evidence="5 11" id="KW-0547">Nucleotide-binding</keyword>
<dbReference type="Proteomes" id="UP000182025">
    <property type="component" value="Unassembled WGS sequence"/>
</dbReference>
<evidence type="ECO:0000256" key="6">
    <source>
        <dbReference type="ARBA" id="ARBA00022840"/>
    </source>
</evidence>
<comment type="subcellular location">
    <subcellularLocation>
        <location evidence="11">Cell membrane</location>
        <topology evidence="11">Single-pass membrane protein</topology>
    </subcellularLocation>
</comment>
<evidence type="ECO:0000256" key="3">
    <source>
        <dbReference type="ARBA" id="ARBA00022538"/>
    </source>
</evidence>
<comment type="similarity">
    <text evidence="11">Belongs to the KdpC family.</text>
</comment>
<protein>
    <recommendedName>
        <fullName evidence="11">Potassium-transporting ATPase KdpC subunit</fullName>
    </recommendedName>
    <alternativeName>
        <fullName evidence="11">ATP phosphohydrolase [potassium-transporting] C chain</fullName>
    </alternativeName>
    <alternativeName>
        <fullName evidence="11">Potassium-binding and translocating subunit C</fullName>
    </alternativeName>
    <alternativeName>
        <fullName evidence="11">Potassium-translocating ATPase C chain</fullName>
    </alternativeName>
</protein>
<dbReference type="OrthoDB" id="9788285at2"/>
<dbReference type="PANTHER" id="PTHR30042:SF2">
    <property type="entry name" value="POTASSIUM-TRANSPORTING ATPASE KDPC SUBUNIT"/>
    <property type="match status" value="1"/>
</dbReference>
<evidence type="ECO:0000256" key="5">
    <source>
        <dbReference type="ARBA" id="ARBA00022741"/>
    </source>
</evidence>
<dbReference type="NCBIfam" id="NF001454">
    <property type="entry name" value="PRK00315.1"/>
    <property type="match status" value="1"/>
</dbReference>
<evidence type="ECO:0000313" key="12">
    <source>
        <dbReference type="EMBL" id="SFQ44695.1"/>
    </source>
</evidence>
<comment type="subunit">
    <text evidence="11">The system is composed of three essential subunits: KdpA, KdpB and KdpC.</text>
</comment>
<name>A0A1I5YKP0_9GAMM</name>
<dbReference type="HAMAP" id="MF_00276">
    <property type="entry name" value="KdpC"/>
    <property type="match status" value="1"/>
</dbReference>
<organism evidence="12 13">
    <name type="scientific">Ectopseudomonas toyotomiensis</name>
    <dbReference type="NCBI Taxonomy" id="554344"/>
    <lineage>
        <taxon>Bacteria</taxon>
        <taxon>Pseudomonadati</taxon>
        <taxon>Pseudomonadota</taxon>
        <taxon>Gammaproteobacteria</taxon>
        <taxon>Pseudomonadales</taxon>
        <taxon>Pseudomonadaceae</taxon>
        <taxon>Ectopseudomonas</taxon>
    </lineage>
</organism>
<sequence>MLEHFRPAITTLAFMTLLVGVAYPLTVTGVAHLAFPDQAAGSLVRDDAGQVRGSRLIAQSFDGDQWFQPRPSAGSYATVASGASNLSAGNPKLFARIEQASAGLAGDTPVPMQLVTASGSGLDPHLSPEAATWQVPRIAQARGMAEAELLRLVEAHTERPLFGPAVVNVLALNLALVDNPSTSSQ</sequence>
<evidence type="ECO:0000256" key="7">
    <source>
        <dbReference type="ARBA" id="ARBA00022958"/>
    </source>
</evidence>
<dbReference type="GO" id="GO:0005524">
    <property type="term" value="F:ATP binding"/>
    <property type="evidence" value="ECO:0007669"/>
    <property type="project" value="UniProtKB-UniRule"/>
</dbReference>
<keyword evidence="3 11" id="KW-0633">Potassium transport</keyword>
<accession>A0A1I5YKP0</accession>
<evidence type="ECO:0000256" key="1">
    <source>
        <dbReference type="ARBA" id="ARBA00022448"/>
    </source>
</evidence>
<reference evidence="13" key="1">
    <citation type="submission" date="2016-10" db="EMBL/GenBank/DDBJ databases">
        <authorList>
            <person name="Varghese N."/>
            <person name="Submissions S."/>
        </authorList>
    </citation>
    <scope>NUCLEOTIDE SEQUENCE [LARGE SCALE GENOMIC DNA]</scope>
    <source>
        <strain evidence="13">JCM 15604</strain>
    </source>
</reference>
<dbReference type="GO" id="GO:0008556">
    <property type="term" value="F:P-type potassium transmembrane transporter activity"/>
    <property type="evidence" value="ECO:0007669"/>
    <property type="project" value="InterPro"/>
</dbReference>
<dbReference type="InterPro" id="IPR003820">
    <property type="entry name" value="KdpC"/>
</dbReference>
<keyword evidence="2 11" id="KW-1003">Cell membrane</keyword>
<evidence type="ECO:0000313" key="13">
    <source>
        <dbReference type="Proteomes" id="UP000182025"/>
    </source>
</evidence>
<keyword evidence="8 11" id="KW-1133">Transmembrane helix</keyword>
<dbReference type="GO" id="GO:0005886">
    <property type="term" value="C:plasma membrane"/>
    <property type="evidence" value="ECO:0007669"/>
    <property type="project" value="UniProtKB-SubCell"/>
</dbReference>
<proteinExistence type="inferred from homology"/>
<keyword evidence="1 11" id="KW-0813">Transport</keyword>
<gene>
    <name evidence="11" type="primary">kdpC</name>
    <name evidence="12" type="ORF">SAMN05216177_114105</name>
</gene>
<dbReference type="PIRSF" id="PIRSF001296">
    <property type="entry name" value="K_ATPase_KdpC"/>
    <property type="match status" value="1"/>
</dbReference>
<dbReference type="Pfam" id="PF02669">
    <property type="entry name" value="KdpC"/>
    <property type="match status" value="1"/>
</dbReference>
<keyword evidence="7 11" id="KW-0630">Potassium</keyword>
<evidence type="ECO:0000256" key="10">
    <source>
        <dbReference type="ARBA" id="ARBA00023136"/>
    </source>
</evidence>
<keyword evidence="6 11" id="KW-0067">ATP-binding</keyword>
<dbReference type="RefSeq" id="WP_074918833.1">
    <property type="nucleotide sequence ID" value="NZ_FOXK01000014.1"/>
</dbReference>
<evidence type="ECO:0000256" key="9">
    <source>
        <dbReference type="ARBA" id="ARBA00023065"/>
    </source>
</evidence>
<evidence type="ECO:0000256" key="4">
    <source>
        <dbReference type="ARBA" id="ARBA00022692"/>
    </source>
</evidence>